<organism evidence="1 2">
    <name type="scientific">Paenirhodobacter populi</name>
    <dbReference type="NCBI Taxonomy" id="2306993"/>
    <lineage>
        <taxon>Bacteria</taxon>
        <taxon>Pseudomonadati</taxon>
        <taxon>Pseudomonadota</taxon>
        <taxon>Alphaproteobacteria</taxon>
        <taxon>Rhodobacterales</taxon>
        <taxon>Rhodobacter group</taxon>
        <taxon>Paenirhodobacter</taxon>
    </lineage>
</organism>
<dbReference type="RefSeq" id="WP_128209732.1">
    <property type="nucleotide sequence ID" value="NZ_JBHRSO010000006.1"/>
</dbReference>
<dbReference type="EMBL" id="SAUZ01000019">
    <property type="protein sequence ID" value="RWR18523.1"/>
    <property type="molecule type" value="Genomic_DNA"/>
</dbReference>
<reference evidence="1 2" key="2">
    <citation type="submission" date="2019-01" db="EMBL/GenBank/DDBJ databases">
        <authorList>
            <person name="Li Y."/>
        </authorList>
    </citation>
    <scope>NUCLEOTIDE SEQUENCE [LARGE SCALE GENOMIC DNA]</scope>
    <source>
        <strain evidence="1 2">SK2B-1</strain>
    </source>
</reference>
<gene>
    <name evidence="1" type="ORF">D2T30_16160</name>
</gene>
<protein>
    <submittedName>
        <fullName evidence="1">Uncharacterized protein</fullName>
    </submittedName>
</protein>
<sequence>MRIKFELDASISGIMEDEIRLAERAITAGVKDTAEHVQKRWRGQIVAAGLGDRLARAIRKRNFPDKGDSISAASLVYAQPNRKQSASAADVINAFDKGALIRSQHGMFLAIPTPAAGRNPRGARMTPQLWEKRTGLKLRFVPRRTGPSWLVLDKARINVKGAAVADRRRRRKALKTVEKAEVIFFLVPQVSLKKRIDLARDTRDAGDRLVRAVMARWR</sequence>
<accession>A0A443JDV2</accession>
<reference evidence="1 2" key="1">
    <citation type="submission" date="2019-01" db="EMBL/GenBank/DDBJ databases">
        <title>Sinorhodobacter populi sp. nov. isolated from the symptomatic bark tissue of Populus euramericana canker.</title>
        <authorList>
            <person name="Xu G."/>
        </authorList>
    </citation>
    <scope>NUCLEOTIDE SEQUENCE [LARGE SCALE GENOMIC DNA]</scope>
    <source>
        <strain evidence="1 2">SK2B-1</strain>
    </source>
</reference>
<name>A0A443JDV2_9RHOB</name>
<evidence type="ECO:0000313" key="1">
    <source>
        <dbReference type="EMBL" id="RWR18523.1"/>
    </source>
</evidence>
<dbReference type="InterPro" id="IPR045622">
    <property type="entry name" value="DUF6441"/>
</dbReference>
<evidence type="ECO:0000313" key="2">
    <source>
        <dbReference type="Proteomes" id="UP000284476"/>
    </source>
</evidence>
<dbReference type="AlphaFoldDB" id="A0A443JDV2"/>
<proteinExistence type="predicted"/>
<comment type="caution">
    <text evidence="1">The sequence shown here is derived from an EMBL/GenBank/DDBJ whole genome shotgun (WGS) entry which is preliminary data.</text>
</comment>
<dbReference type="Proteomes" id="UP000284476">
    <property type="component" value="Unassembled WGS sequence"/>
</dbReference>
<dbReference type="Pfam" id="PF20039">
    <property type="entry name" value="DUF6441"/>
    <property type="match status" value="1"/>
</dbReference>